<dbReference type="InterPro" id="IPR013783">
    <property type="entry name" value="Ig-like_fold"/>
</dbReference>
<evidence type="ECO:0000256" key="10">
    <source>
        <dbReference type="ARBA" id="ARBA00023157"/>
    </source>
</evidence>
<dbReference type="SUPFAM" id="SSF48726">
    <property type="entry name" value="Immunoglobulin"/>
    <property type="match status" value="4"/>
</dbReference>
<keyword evidence="11" id="KW-0325">Glycoprotein</keyword>
<keyword evidence="6" id="KW-0677">Repeat</keyword>
<dbReference type="InterPro" id="IPR036179">
    <property type="entry name" value="Ig-like_dom_sf"/>
</dbReference>
<evidence type="ECO:0000256" key="1">
    <source>
        <dbReference type="ARBA" id="ARBA00004167"/>
    </source>
</evidence>
<keyword evidence="10" id="KW-1015">Disulfide bond</keyword>
<gene>
    <name evidence="14" type="ORF">X975_04055</name>
</gene>
<reference evidence="14 15" key="1">
    <citation type="submission" date="2013-11" db="EMBL/GenBank/DDBJ databases">
        <title>Genome sequencing of Stegodyphus mimosarum.</title>
        <authorList>
            <person name="Bechsgaard J."/>
        </authorList>
    </citation>
    <scope>NUCLEOTIDE SEQUENCE [LARGE SCALE GENOMIC DNA]</scope>
</reference>
<evidence type="ECO:0000256" key="12">
    <source>
        <dbReference type="ARBA" id="ARBA00023319"/>
    </source>
</evidence>
<accession>A0A087UBV9</accession>
<dbReference type="PANTHER" id="PTHR10075:SF100">
    <property type="entry name" value="FASCICLIN-2"/>
    <property type="match status" value="1"/>
</dbReference>
<feature type="domain" description="Ig-like" evidence="13">
    <location>
        <begin position="168"/>
        <end position="252"/>
    </location>
</feature>
<evidence type="ECO:0000256" key="2">
    <source>
        <dbReference type="ARBA" id="ARBA00004236"/>
    </source>
</evidence>
<dbReference type="SMART" id="SM00409">
    <property type="entry name" value="IG"/>
    <property type="match status" value="3"/>
</dbReference>
<dbReference type="FunFam" id="2.60.40.10:FF:000005">
    <property type="entry name" value="Neuronal cell adhesion molecule"/>
    <property type="match status" value="1"/>
</dbReference>
<dbReference type="SMART" id="SM00408">
    <property type="entry name" value="IGc2"/>
    <property type="match status" value="3"/>
</dbReference>
<evidence type="ECO:0000313" key="14">
    <source>
        <dbReference type="EMBL" id="KFM74848.1"/>
    </source>
</evidence>
<keyword evidence="8" id="KW-1133">Transmembrane helix</keyword>
<dbReference type="CDD" id="cd20958">
    <property type="entry name" value="IgI_5_Dscam"/>
    <property type="match status" value="1"/>
</dbReference>
<comment type="subcellular location">
    <subcellularLocation>
        <location evidence="2">Cell membrane</location>
    </subcellularLocation>
    <subcellularLocation>
        <location evidence="1">Membrane</location>
        <topology evidence="1">Single-pass membrane protein</topology>
    </subcellularLocation>
</comment>
<dbReference type="GO" id="GO:0005886">
    <property type="term" value="C:plasma membrane"/>
    <property type="evidence" value="ECO:0007669"/>
    <property type="project" value="UniProtKB-SubCell"/>
</dbReference>
<organism evidence="14 15">
    <name type="scientific">Stegodyphus mimosarum</name>
    <name type="common">African social velvet spider</name>
    <dbReference type="NCBI Taxonomy" id="407821"/>
    <lineage>
        <taxon>Eukaryota</taxon>
        <taxon>Metazoa</taxon>
        <taxon>Ecdysozoa</taxon>
        <taxon>Arthropoda</taxon>
        <taxon>Chelicerata</taxon>
        <taxon>Arachnida</taxon>
        <taxon>Araneae</taxon>
        <taxon>Araneomorphae</taxon>
        <taxon>Entelegynae</taxon>
        <taxon>Eresoidea</taxon>
        <taxon>Eresidae</taxon>
        <taxon>Stegodyphus</taxon>
    </lineage>
</organism>
<dbReference type="Pfam" id="PF13927">
    <property type="entry name" value="Ig_3"/>
    <property type="match status" value="2"/>
</dbReference>
<keyword evidence="5" id="KW-0732">Signal</keyword>
<dbReference type="EMBL" id="KK119129">
    <property type="protein sequence ID" value="KFM74848.1"/>
    <property type="molecule type" value="Genomic_DNA"/>
</dbReference>
<keyword evidence="4" id="KW-0812">Transmembrane</keyword>
<dbReference type="FunFam" id="2.60.40.10:FF:000333">
    <property type="entry name" value="Down syndrome cell adhesion molecule"/>
    <property type="match status" value="1"/>
</dbReference>
<keyword evidence="7" id="KW-0130">Cell adhesion</keyword>
<dbReference type="STRING" id="407821.A0A087UBV9"/>
<dbReference type="GO" id="GO:0007411">
    <property type="term" value="P:axon guidance"/>
    <property type="evidence" value="ECO:0007669"/>
    <property type="project" value="TreeGrafter"/>
</dbReference>
<dbReference type="Gene3D" id="2.60.40.10">
    <property type="entry name" value="Immunoglobulins"/>
    <property type="match status" value="3"/>
</dbReference>
<dbReference type="InterPro" id="IPR007110">
    <property type="entry name" value="Ig-like_dom"/>
</dbReference>
<sequence length="295" mass="32417">MATGSPLPQVTWKLDSLPLPEQLRFRVGDYVTRDSRVVSYVNITGIQVEDGGLFSCTATNEVGSVQHSARVNVFGPPIIRSMPNITALAGEITILPCPAGGYPLSSITWSRDSRLLPQNHRQQVFPNGTLIVKEVNKKADEGKYTCAAENKEGDRAQKDVFVQVMVGPKIEPFNFPSDLEEGMRSIVVCAVLFGDPPITIHWLKDAADIPLELQSRIEMINEFTSFLTFNSVGPHHNGNYTCVARNPAATVNHTALMVVNVPPYWRTQPTDRSAVMGESLTVDCQANGFPVPQVR</sequence>
<dbReference type="GO" id="GO:0098632">
    <property type="term" value="F:cell-cell adhesion mediator activity"/>
    <property type="evidence" value="ECO:0007669"/>
    <property type="project" value="TreeGrafter"/>
</dbReference>
<keyword evidence="3" id="KW-1003">Cell membrane</keyword>
<dbReference type="GO" id="GO:0030424">
    <property type="term" value="C:axon"/>
    <property type="evidence" value="ECO:0007669"/>
    <property type="project" value="TreeGrafter"/>
</dbReference>
<dbReference type="OMA" id="MINEFTS"/>
<dbReference type="InterPro" id="IPR003598">
    <property type="entry name" value="Ig_sub2"/>
</dbReference>
<evidence type="ECO:0000256" key="4">
    <source>
        <dbReference type="ARBA" id="ARBA00022692"/>
    </source>
</evidence>
<keyword evidence="15" id="KW-1185">Reference proteome</keyword>
<dbReference type="GO" id="GO:0070593">
    <property type="term" value="P:dendrite self-avoidance"/>
    <property type="evidence" value="ECO:0007669"/>
    <property type="project" value="TreeGrafter"/>
</dbReference>
<keyword evidence="12" id="KW-0393">Immunoglobulin domain</keyword>
<feature type="domain" description="Ig-like" evidence="13">
    <location>
        <begin position="1"/>
        <end position="72"/>
    </location>
</feature>
<dbReference type="GO" id="GO:0007156">
    <property type="term" value="P:homophilic cell adhesion via plasma membrane adhesion molecules"/>
    <property type="evidence" value="ECO:0007669"/>
    <property type="project" value="TreeGrafter"/>
</dbReference>
<evidence type="ECO:0000256" key="11">
    <source>
        <dbReference type="ARBA" id="ARBA00023180"/>
    </source>
</evidence>
<evidence type="ECO:0000256" key="6">
    <source>
        <dbReference type="ARBA" id="ARBA00022737"/>
    </source>
</evidence>
<dbReference type="InterPro" id="IPR003599">
    <property type="entry name" value="Ig_sub"/>
</dbReference>
<keyword evidence="9" id="KW-0472">Membrane</keyword>
<evidence type="ECO:0000256" key="8">
    <source>
        <dbReference type="ARBA" id="ARBA00022989"/>
    </source>
</evidence>
<dbReference type="Proteomes" id="UP000054359">
    <property type="component" value="Unassembled WGS sequence"/>
</dbReference>
<feature type="domain" description="Ig-like" evidence="13">
    <location>
        <begin position="76"/>
        <end position="161"/>
    </location>
</feature>
<dbReference type="OrthoDB" id="5969272at2759"/>
<name>A0A087UBV9_STEMI</name>
<proteinExistence type="predicted"/>
<dbReference type="FunFam" id="2.60.40.10:FF:000017">
    <property type="entry name" value="Down syndrome cell adhesion molecule b"/>
    <property type="match status" value="1"/>
</dbReference>
<evidence type="ECO:0000256" key="3">
    <source>
        <dbReference type="ARBA" id="ARBA00022475"/>
    </source>
</evidence>
<evidence type="ECO:0000256" key="7">
    <source>
        <dbReference type="ARBA" id="ARBA00022889"/>
    </source>
</evidence>
<evidence type="ECO:0000313" key="15">
    <source>
        <dbReference type="Proteomes" id="UP000054359"/>
    </source>
</evidence>
<dbReference type="Pfam" id="PF07679">
    <property type="entry name" value="I-set"/>
    <property type="match status" value="1"/>
</dbReference>
<dbReference type="PANTHER" id="PTHR10075">
    <property type="entry name" value="BASIGIN RELATED"/>
    <property type="match status" value="1"/>
</dbReference>
<feature type="non-terminal residue" evidence="14">
    <location>
        <position position="295"/>
    </location>
</feature>
<evidence type="ECO:0000256" key="5">
    <source>
        <dbReference type="ARBA" id="ARBA00022729"/>
    </source>
</evidence>
<dbReference type="PROSITE" id="PS50835">
    <property type="entry name" value="IG_LIKE"/>
    <property type="match status" value="3"/>
</dbReference>
<dbReference type="AlphaFoldDB" id="A0A087UBV9"/>
<evidence type="ECO:0000259" key="13">
    <source>
        <dbReference type="PROSITE" id="PS50835"/>
    </source>
</evidence>
<dbReference type="InterPro" id="IPR013098">
    <property type="entry name" value="Ig_I-set"/>
</dbReference>
<protein>
    <submittedName>
        <fullName evidence="14">Down syndrome cell adhesion molecule-like protein Dscam2</fullName>
    </submittedName>
</protein>
<evidence type="ECO:0000256" key="9">
    <source>
        <dbReference type="ARBA" id="ARBA00023136"/>
    </source>
</evidence>